<proteinExistence type="predicted"/>
<dbReference type="AlphaFoldDB" id="Q0UQW7"/>
<reference evidence="2" key="1">
    <citation type="journal article" date="2007" name="Plant Cell">
        <title>Dothideomycete-plant interactions illuminated by genome sequencing and EST analysis of the wheat pathogen Stagonospora nodorum.</title>
        <authorList>
            <person name="Hane J.K."/>
            <person name="Lowe R.G."/>
            <person name="Solomon P.S."/>
            <person name="Tan K.C."/>
            <person name="Schoch C.L."/>
            <person name="Spatafora J.W."/>
            <person name="Crous P.W."/>
            <person name="Kodira C."/>
            <person name="Birren B.W."/>
            <person name="Galagan J.E."/>
            <person name="Torriani S.F."/>
            <person name="McDonald B.A."/>
            <person name="Oliver R.P."/>
        </authorList>
    </citation>
    <scope>NUCLEOTIDE SEQUENCE [LARGE SCALE GENOMIC DNA]</scope>
    <source>
        <strain evidence="2">SN15 / ATCC MYA-4574 / FGSC 10173</strain>
    </source>
</reference>
<dbReference type="eggNOG" id="ENOG502SR7I">
    <property type="taxonomic scope" value="Eukaryota"/>
</dbReference>
<sequence>MSTTIPDPLPLSPLQAFKSPKLHPIPLLISNMVTTRNRSYTHPAEGHEVSPHVETLAERRMRWSNLLQRQHYQPLISEVLDEELPKYENSTVLDAKDRTTLMRECALILASAPLVFSAAVDGNLLQRMYGDAELRKEYEVVQERAHSQSSIYIHLLADDHGVAPTPRQYIIISKLVQDYLSEGQTSLHAWYLDNVVPPFVGEATSAQGHPTRIETLRRFCEGVQRRYNETPELFRDVPFQFPPGECGYSKNSHVRLAQHRAHQSSNYIMNLVEDICTYLHRTKQLEQHFRMHQFIIYLIFRPTQAAIAEIFCSGLLQVWVENGGGFNAYPAGRSVATARRLSAGDWSTHEDWRERAREWQNALAWEPVGVKDAEMAEAHSTGSVDEDRNLLCYNNHILIMPHTNSSYQHAKQTAAHSSCTPSSANAHTKIHLSISMRNAQDTASTRGKNLPHALYILKSHNSTTHPINDADILAPRPFTWNDLTSTQIRSHLSSHSTLSHTSPFLSTHPDPSRPLACLPLDMYRKEWKTGVDVVRIDSRTLRPAWACMEGGDKVPIWVEQATTHQDMLSSLASSVDAPEPSVWICVDEVSDIFDLKDGNGEWLACGIVPARMICTTEVVTETDLDLWMEIAKRPSVIANRKAHTIAQDAVPERKSSLVIGRAVAKGKKNKREEVVSVLPKEEIKQRKQPQTHLPVPTRPAPPILRRKQDRHRHLSVILEDVQAGENCESEDAQDLPPTVTAQIPRITITPPSLPYTPVSKTYLQLPASAAILARLEDMQSTGAALKVLIEESRVKHEASIATSRHQRDKPDLRKDVWARNMTIGEMLV</sequence>
<dbReference type="InParanoid" id="Q0UQW7"/>
<dbReference type="HOGENOM" id="CLU_342276_0_0_1"/>
<dbReference type="EMBL" id="CH445332">
    <property type="protein sequence ID" value="EAT86911.1"/>
    <property type="molecule type" value="Genomic_DNA"/>
</dbReference>
<accession>Q0UQW7</accession>
<protein>
    <submittedName>
        <fullName evidence="1">Uncharacterized protein</fullName>
    </submittedName>
</protein>
<evidence type="ECO:0000313" key="2">
    <source>
        <dbReference type="Proteomes" id="UP000001055"/>
    </source>
</evidence>
<dbReference type="VEuPathDB" id="FungiDB:JI435_304170"/>
<dbReference type="KEGG" id="pno:SNOG_05847"/>
<dbReference type="RefSeq" id="XP_001796242.1">
    <property type="nucleotide sequence ID" value="XM_001796190.1"/>
</dbReference>
<dbReference type="Proteomes" id="UP000001055">
    <property type="component" value="Unassembled WGS sequence"/>
</dbReference>
<dbReference type="GeneID" id="5973119"/>
<dbReference type="VEuPathDB" id="FungiDB:JI435_058470"/>
<name>Q0UQW7_PHANO</name>
<organism evidence="1 2">
    <name type="scientific">Phaeosphaeria nodorum (strain SN15 / ATCC MYA-4574 / FGSC 10173)</name>
    <name type="common">Glume blotch fungus</name>
    <name type="synonym">Parastagonospora nodorum</name>
    <dbReference type="NCBI Taxonomy" id="321614"/>
    <lineage>
        <taxon>Eukaryota</taxon>
        <taxon>Fungi</taxon>
        <taxon>Dikarya</taxon>
        <taxon>Ascomycota</taxon>
        <taxon>Pezizomycotina</taxon>
        <taxon>Dothideomycetes</taxon>
        <taxon>Pleosporomycetidae</taxon>
        <taxon>Pleosporales</taxon>
        <taxon>Pleosporineae</taxon>
        <taxon>Phaeosphaeriaceae</taxon>
        <taxon>Parastagonospora</taxon>
    </lineage>
</organism>
<gene>
    <name evidence="1" type="ORF">SNOG_05847</name>
</gene>
<evidence type="ECO:0000313" key="1">
    <source>
        <dbReference type="EMBL" id="EAT86911.1"/>
    </source>
</evidence>